<evidence type="ECO:0000313" key="2">
    <source>
        <dbReference type="Proteomes" id="UP000199440"/>
    </source>
</evidence>
<gene>
    <name evidence="1" type="ORF">SAMN04488514_109150</name>
</gene>
<evidence type="ECO:0000313" key="1">
    <source>
        <dbReference type="EMBL" id="SDM49621.1"/>
    </source>
</evidence>
<proteinExistence type="predicted"/>
<keyword evidence="2" id="KW-1185">Reference proteome</keyword>
<accession>A0A1G9TPN7</accession>
<sequence length="69" mass="7682">MEISQFFCGQGEKSASGLFAACSFARHLGGRAKLQWKDIAFGPAKRVRMGRIAVEGLHDFRRSLGHIFK</sequence>
<dbReference type="EMBL" id="FNGV01000009">
    <property type="protein sequence ID" value="SDM49621.1"/>
    <property type="molecule type" value="Genomic_DNA"/>
</dbReference>
<protein>
    <submittedName>
        <fullName evidence="1">Uncharacterized protein</fullName>
    </submittedName>
</protein>
<dbReference type="AlphaFoldDB" id="A0A1G9TPN7"/>
<name>A0A1G9TPN7_9FLAO</name>
<organism evidence="1 2">
    <name type="scientific">Kriegella aquimaris</name>
    <dbReference type="NCBI Taxonomy" id="192904"/>
    <lineage>
        <taxon>Bacteria</taxon>
        <taxon>Pseudomonadati</taxon>
        <taxon>Bacteroidota</taxon>
        <taxon>Flavobacteriia</taxon>
        <taxon>Flavobacteriales</taxon>
        <taxon>Flavobacteriaceae</taxon>
        <taxon>Kriegella</taxon>
    </lineage>
</organism>
<dbReference type="Proteomes" id="UP000199440">
    <property type="component" value="Unassembled WGS sequence"/>
</dbReference>
<reference evidence="1 2" key="1">
    <citation type="submission" date="2016-10" db="EMBL/GenBank/DDBJ databases">
        <authorList>
            <person name="de Groot N.N."/>
        </authorList>
    </citation>
    <scope>NUCLEOTIDE SEQUENCE [LARGE SCALE GENOMIC DNA]</scope>
    <source>
        <strain evidence="1 2">DSM 19886</strain>
    </source>
</reference>